<protein>
    <submittedName>
        <fullName evidence="1">Type VI secretion system protein</fullName>
    </submittedName>
</protein>
<dbReference type="STRING" id="500610.SAMN02799615_00196"/>
<keyword evidence="2" id="KW-1185">Reference proteome</keyword>
<organism evidence="1 2">
    <name type="scientific">Dyella marensis</name>
    <dbReference type="NCBI Taxonomy" id="500610"/>
    <lineage>
        <taxon>Bacteria</taxon>
        <taxon>Pseudomonadati</taxon>
        <taxon>Pseudomonadota</taxon>
        <taxon>Gammaproteobacteria</taxon>
        <taxon>Lysobacterales</taxon>
        <taxon>Rhodanobacteraceae</taxon>
        <taxon>Dyella</taxon>
    </lineage>
</organism>
<dbReference type="Proteomes" id="UP000199477">
    <property type="component" value="Unassembled WGS sequence"/>
</dbReference>
<proteinExistence type="predicted"/>
<dbReference type="EMBL" id="FONH01000001">
    <property type="protein sequence ID" value="SFE05023.1"/>
    <property type="molecule type" value="Genomic_DNA"/>
</dbReference>
<sequence length="157" mass="16568">MRGRVALVAVLALLLAALAGCGSVNKLLGRTPTTTLSSVRVAAPPGANLNSAVQLDLVFLYDSKNAAMLPKTGPEWFAQKTALINGLGPSIDIVHLEIPPAQVVDQVLLPKRAGKATGVYAFANYLTADGQPRADLTLFRRAVVWLQATQLAVTEQP</sequence>
<evidence type="ECO:0000313" key="1">
    <source>
        <dbReference type="EMBL" id="SFE05023.1"/>
    </source>
</evidence>
<dbReference type="PROSITE" id="PS51257">
    <property type="entry name" value="PROKAR_LIPOPROTEIN"/>
    <property type="match status" value="1"/>
</dbReference>
<evidence type="ECO:0000313" key="2">
    <source>
        <dbReference type="Proteomes" id="UP000199477"/>
    </source>
</evidence>
<dbReference type="AlphaFoldDB" id="A0A1I1XH02"/>
<dbReference type="RefSeq" id="WP_035322805.1">
    <property type="nucleotide sequence ID" value="NZ_FONH01000001.1"/>
</dbReference>
<gene>
    <name evidence="1" type="ORF">SAMN02799615_00196</name>
</gene>
<name>A0A1I1XH02_9GAMM</name>
<reference evidence="2" key="1">
    <citation type="submission" date="2016-10" db="EMBL/GenBank/DDBJ databases">
        <authorList>
            <person name="Varghese N."/>
            <person name="Submissions S."/>
        </authorList>
    </citation>
    <scope>NUCLEOTIDE SEQUENCE [LARGE SCALE GENOMIC DNA]</scope>
    <source>
        <strain evidence="2">UNC178MFTsu3.1</strain>
    </source>
</reference>
<accession>A0A1I1XH02</accession>